<dbReference type="Pfam" id="PF00849">
    <property type="entry name" value="PseudoU_synth_2"/>
    <property type="match status" value="1"/>
</dbReference>
<dbReference type="PANTHER" id="PTHR21600:SF87">
    <property type="entry name" value="RNA PSEUDOURIDYLATE SYNTHASE DOMAIN-CONTAINING PROTEIN 1"/>
    <property type="match status" value="1"/>
</dbReference>
<dbReference type="InterPro" id="IPR006145">
    <property type="entry name" value="PsdUridine_synth_RsuA/RluA"/>
</dbReference>
<sequence length="301" mass="34070">MPKEMIYQKNITMGAEFADYSIKEYLQKIYLPKHLKGYLRQERQFKLNGVVSSTAAVLKAGDSLTLSFEQSAFGEAQGPYPANPGKRVELVYEDDDLVVAVKPAGMKMHPHSPTEHDTLLNYLTADFNQRGCQSAGQLAQAFMVHRLDRATSGLVIVAKNPIVVPILNRLIKEKRIQRRYFAKVVGEFEEAAGVFDQAIGAHPTDERLRWVSQDGKAARTSYWLRAEEVHDGQKQSLVELQLETGRMHQIRVHLAAAGHPILGDEWYGGLPVNRLYLHSEWLLLVLPFTQEKIKVELPPNW</sequence>
<feature type="domain" description="Pseudouridine synthase RsuA/RluA-like" evidence="5">
    <location>
        <begin position="96"/>
        <end position="256"/>
    </location>
</feature>
<proteinExistence type="inferred from homology"/>
<dbReference type="Gene3D" id="3.30.2350.10">
    <property type="entry name" value="Pseudouridine synthase"/>
    <property type="match status" value="1"/>
</dbReference>
<comment type="catalytic activity">
    <reaction evidence="1">
        <text>a uridine in RNA = a pseudouridine in RNA</text>
        <dbReference type="Rhea" id="RHEA:48348"/>
        <dbReference type="Rhea" id="RHEA-COMP:12068"/>
        <dbReference type="Rhea" id="RHEA-COMP:12069"/>
        <dbReference type="ChEBI" id="CHEBI:65314"/>
        <dbReference type="ChEBI" id="CHEBI:65315"/>
    </reaction>
</comment>
<dbReference type="GO" id="GO:0003723">
    <property type="term" value="F:RNA binding"/>
    <property type="evidence" value="ECO:0007669"/>
    <property type="project" value="InterPro"/>
</dbReference>
<protein>
    <recommendedName>
        <fullName evidence="3">RNA pseudouridylate synthase</fullName>
    </recommendedName>
    <alternativeName>
        <fullName evidence="4">RNA-uridine isomerase</fullName>
    </alternativeName>
</protein>
<dbReference type="STRING" id="220714.SAMN05660469_1038"/>
<evidence type="ECO:0000259" key="5">
    <source>
        <dbReference type="Pfam" id="PF00849"/>
    </source>
</evidence>
<evidence type="ECO:0000256" key="1">
    <source>
        <dbReference type="ARBA" id="ARBA00000073"/>
    </source>
</evidence>
<evidence type="ECO:0000256" key="2">
    <source>
        <dbReference type="ARBA" id="ARBA00010876"/>
    </source>
</evidence>
<accession>A0A3F3H4K6</accession>
<dbReference type="GO" id="GO:0140098">
    <property type="term" value="F:catalytic activity, acting on RNA"/>
    <property type="evidence" value="ECO:0007669"/>
    <property type="project" value="UniProtKB-ARBA"/>
</dbReference>
<dbReference type="InterPro" id="IPR020103">
    <property type="entry name" value="PsdUridine_synth_cat_dom_sf"/>
</dbReference>
<organism evidence="6 7">
    <name type="scientific">Fructobacillus pseudoficulneus</name>
    <dbReference type="NCBI Taxonomy" id="220714"/>
    <lineage>
        <taxon>Bacteria</taxon>
        <taxon>Bacillati</taxon>
        <taxon>Bacillota</taxon>
        <taxon>Bacilli</taxon>
        <taxon>Lactobacillales</taxon>
        <taxon>Lactobacillaceae</taxon>
        <taxon>Fructobacillus</taxon>
    </lineage>
</organism>
<dbReference type="GO" id="GO:0000455">
    <property type="term" value="P:enzyme-directed rRNA pseudouridine synthesis"/>
    <property type="evidence" value="ECO:0007669"/>
    <property type="project" value="TreeGrafter"/>
</dbReference>
<evidence type="ECO:0000256" key="3">
    <source>
        <dbReference type="ARBA" id="ARBA00031870"/>
    </source>
</evidence>
<evidence type="ECO:0000313" key="7">
    <source>
        <dbReference type="Proteomes" id="UP000061227"/>
    </source>
</evidence>
<dbReference type="InterPro" id="IPR006224">
    <property type="entry name" value="PsdUridine_synth_RluA-like_CS"/>
</dbReference>
<reference evidence="6 7" key="1">
    <citation type="journal article" date="2015" name="BMC Genomics">
        <title>Comparative genomics of Fructobacillus spp. and Leuconostoc spp. reveals niche-specific evolution of Fructobacillus spp.</title>
        <authorList>
            <person name="Endo A."/>
            <person name="Tanizawa Y."/>
            <person name="Tanaka N."/>
            <person name="Maeno S."/>
            <person name="Kumar H."/>
            <person name="Shiwa Y."/>
            <person name="Okada S."/>
            <person name="Yoshikawa H."/>
            <person name="Dicks L."/>
            <person name="Nakagawa J."/>
            <person name="Arita M."/>
        </authorList>
    </citation>
    <scope>NUCLEOTIDE SEQUENCE [LARGE SCALE GENOMIC DNA]</scope>
    <source>
        <strain evidence="6 7">DSM 15468</strain>
    </source>
</reference>
<gene>
    <name evidence="6" type="primary">rluA</name>
    <name evidence="6" type="ORF">FPFC_050950</name>
</gene>
<dbReference type="EMBL" id="DF968067">
    <property type="protein sequence ID" value="GAP03278.1"/>
    <property type="molecule type" value="Genomic_DNA"/>
</dbReference>
<dbReference type="PROSITE" id="PS01129">
    <property type="entry name" value="PSI_RLU"/>
    <property type="match status" value="1"/>
</dbReference>
<dbReference type="GO" id="GO:0009982">
    <property type="term" value="F:pseudouridine synthase activity"/>
    <property type="evidence" value="ECO:0007669"/>
    <property type="project" value="InterPro"/>
</dbReference>
<dbReference type="PANTHER" id="PTHR21600">
    <property type="entry name" value="MITOCHONDRIAL RNA PSEUDOURIDINE SYNTHASE"/>
    <property type="match status" value="1"/>
</dbReference>
<dbReference type="CDD" id="cd02869">
    <property type="entry name" value="PseudoU_synth_RluA_like"/>
    <property type="match status" value="1"/>
</dbReference>
<keyword evidence="7" id="KW-1185">Reference proteome</keyword>
<comment type="similarity">
    <text evidence="2">Belongs to the pseudouridine synthase RluA family.</text>
</comment>
<evidence type="ECO:0000313" key="6">
    <source>
        <dbReference type="EMBL" id="GAP03278.1"/>
    </source>
</evidence>
<dbReference type="Proteomes" id="UP000061227">
    <property type="component" value="Unassembled WGS sequence"/>
</dbReference>
<dbReference type="InterPro" id="IPR050188">
    <property type="entry name" value="RluA_PseudoU_synthase"/>
</dbReference>
<dbReference type="SUPFAM" id="SSF55120">
    <property type="entry name" value="Pseudouridine synthase"/>
    <property type="match status" value="1"/>
</dbReference>
<name>A0A3F3H4K6_9LACO</name>
<evidence type="ECO:0000256" key="4">
    <source>
        <dbReference type="ARBA" id="ARBA00033164"/>
    </source>
</evidence>
<dbReference type="AlphaFoldDB" id="A0A3F3H4K6"/>